<protein>
    <submittedName>
        <fullName evidence="1">Uncharacterized protein</fullName>
    </submittedName>
</protein>
<evidence type="ECO:0000313" key="1">
    <source>
        <dbReference type="EMBL" id="WVZ24975.1"/>
    </source>
</evidence>
<accession>A0AAQ3PAL0</accession>
<sequence length="168" mass="19372">MWFNMYREVLRGQLHLRLKPLCDDIGAMHRVNLARLNGEVHLFVVIDMIEYVGDETREEVAPVLHEMVRVYMMVNVKKMVVKQKLRVVVTHEDGGLTQNLGDIEEQVREYELTTFVDEEVNDNDGNGVVNSIEGLVDINVECDLRERDCSSNMHVEVESVSHECQRSS</sequence>
<organism evidence="1 2">
    <name type="scientific">Vigna mungo</name>
    <name type="common">Black gram</name>
    <name type="synonym">Phaseolus mungo</name>
    <dbReference type="NCBI Taxonomy" id="3915"/>
    <lineage>
        <taxon>Eukaryota</taxon>
        <taxon>Viridiplantae</taxon>
        <taxon>Streptophyta</taxon>
        <taxon>Embryophyta</taxon>
        <taxon>Tracheophyta</taxon>
        <taxon>Spermatophyta</taxon>
        <taxon>Magnoliopsida</taxon>
        <taxon>eudicotyledons</taxon>
        <taxon>Gunneridae</taxon>
        <taxon>Pentapetalae</taxon>
        <taxon>rosids</taxon>
        <taxon>fabids</taxon>
        <taxon>Fabales</taxon>
        <taxon>Fabaceae</taxon>
        <taxon>Papilionoideae</taxon>
        <taxon>50 kb inversion clade</taxon>
        <taxon>NPAAA clade</taxon>
        <taxon>indigoferoid/millettioid clade</taxon>
        <taxon>Phaseoleae</taxon>
        <taxon>Vigna</taxon>
    </lineage>
</organism>
<evidence type="ECO:0000313" key="2">
    <source>
        <dbReference type="Proteomes" id="UP001374535"/>
    </source>
</evidence>
<name>A0AAQ3PAL0_VIGMU</name>
<proteinExistence type="predicted"/>
<dbReference type="Proteomes" id="UP001374535">
    <property type="component" value="Chromosome 1"/>
</dbReference>
<reference evidence="1 2" key="1">
    <citation type="journal article" date="2023" name="Life. Sci Alliance">
        <title>Evolutionary insights into 3D genome organization and epigenetic landscape of Vigna mungo.</title>
        <authorList>
            <person name="Junaid A."/>
            <person name="Singh B."/>
            <person name="Bhatia S."/>
        </authorList>
    </citation>
    <scope>NUCLEOTIDE SEQUENCE [LARGE SCALE GENOMIC DNA]</scope>
    <source>
        <strain evidence="1">Urdbean</strain>
    </source>
</reference>
<keyword evidence="2" id="KW-1185">Reference proteome</keyword>
<dbReference type="AlphaFoldDB" id="A0AAQ3PAL0"/>
<gene>
    <name evidence="1" type="ORF">V8G54_003519</name>
</gene>
<dbReference type="EMBL" id="CP144700">
    <property type="protein sequence ID" value="WVZ24975.1"/>
    <property type="molecule type" value="Genomic_DNA"/>
</dbReference>